<dbReference type="EMBL" id="JABCIY010000116">
    <property type="protein sequence ID" value="KAF7192636.1"/>
    <property type="molecule type" value="Genomic_DNA"/>
</dbReference>
<evidence type="ECO:0000313" key="1">
    <source>
        <dbReference type="EMBL" id="KAF7192636.1"/>
    </source>
</evidence>
<dbReference type="PANTHER" id="PTHR47784">
    <property type="entry name" value="STEROL UPTAKE CONTROL PROTEIN 2"/>
    <property type="match status" value="1"/>
</dbReference>
<dbReference type="PANTHER" id="PTHR47784:SF9">
    <property type="entry name" value="ZN(II)2CYS6 TRANSCRIPTION FACTOR (EUROFUNG)"/>
    <property type="match status" value="1"/>
</dbReference>
<keyword evidence="2" id="KW-1185">Reference proteome</keyword>
<dbReference type="GO" id="GO:0001228">
    <property type="term" value="F:DNA-binding transcription activator activity, RNA polymerase II-specific"/>
    <property type="evidence" value="ECO:0007669"/>
    <property type="project" value="TreeGrafter"/>
</dbReference>
<protein>
    <submittedName>
        <fullName evidence="1">Uncharacterized protein</fullName>
    </submittedName>
</protein>
<reference evidence="1" key="1">
    <citation type="submission" date="2020-04" db="EMBL/GenBank/DDBJ databases">
        <title>Draft genome resource of the tomato pathogen Pseudocercospora fuligena.</title>
        <authorList>
            <person name="Zaccaron A."/>
        </authorList>
    </citation>
    <scope>NUCLEOTIDE SEQUENCE</scope>
    <source>
        <strain evidence="1">PF001</strain>
    </source>
</reference>
<organism evidence="1 2">
    <name type="scientific">Pseudocercospora fuligena</name>
    <dbReference type="NCBI Taxonomy" id="685502"/>
    <lineage>
        <taxon>Eukaryota</taxon>
        <taxon>Fungi</taxon>
        <taxon>Dikarya</taxon>
        <taxon>Ascomycota</taxon>
        <taxon>Pezizomycotina</taxon>
        <taxon>Dothideomycetes</taxon>
        <taxon>Dothideomycetidae</taxon>
        <taxon>Mycosphaerellales</taxon>
        <taxon>Mycosphaerellaceae</taxon>
        <taxon>Pseudocercospora</taxon>
    </lineage>
</organism>
<proteinExistence type="predicted"/>
<name>A0A8H6RM61_9PEZI</name>
<dbReference type="OrthoDB" id="416217at2759"/>
<gene>
    <name evidence="1" type="ORF">HII31_06042</name>
</gene>
<evidence type="ECO:0000313" key="2">
    <source>
        <dbReference type="Proteomes" id="UP000660729"/>
    </source>
</evidence>
<accession>A0A8H6RM61</accession>
<dbReference type="InterPro" id="IPR053157">
    <property type="entry name" value="Sterol_Uptake_Regulator"/>
</dbReference>
<sequence length="350" mass="40309">MMDAPLYLNVDPGSEGPDVVYIDKPHLDLLRKFYSRSVYTIGTADSVAIYRNVMTVMAAKFSFLLHSVLRFTLMHDRFLYDPIETKASTAESFHAYHAAALFSKALAKPEHSNDEKDALWATCALLGASAFADIEATSAQESWPLKTPELTDLDWLKMSDGKKQVWKLVNPLRENSAFRPAIDFEMKKSDAVYRRALDPTLDQLFPYVTKIYNLDTPKIVGYPTDPYRTAASIIERLLPIEPTYSTVMWFLSFIGHMDPEYRELLEANDPAAMVLLSWWYAKFIPYNAWWITRRALFECQAICLYLDEKLSADHELRRLLEFPKSVCFTERLNGKKQEGGGNVWPWQRNF</sequence>
<dbReference type="Proteomes" id="UP000660729">
    <property type="component" value="Unassembled WGS sequence"/>
</dbReference>
<comment type="caution">
    <text evidence="1">The sequence shown here is derived from an EMBL/GenBank/DDBJ whole genome shotgun (WGS) entry which is preliminary data.</text>
</comment>
<dbReference type="AlphaFoldDB" id="A0A8H6RM61"/>